<organism evidence="1 2">
    <name type="scientific">Aristaeella hokkaidonensis</name>
    <dbReference type="NCBI Taxonomy" id="3046382"/>
    <lineage>
        <taxon>Bacteria</taxon>
        <taxon>Bacillati</taxon>
        <taxon>Bacillota</taxon>
        <taxon>Clostridia</taxon>
        <taxon>Eubacteriales</taxon>
        <taxon>Aristaeellaceae</taxon>
        <taxon>Aristaeella</taxon>
    </lineage>
</organism>
<dbReference type="EMBL" id="CP068393">
    <property type="protein sequence ID" value="QUC66996.1"/>
    <property type="molecule type" value="Genomic_DNA"/>
</dbReference>
<name>A0AC61MWK7_9FIRM</name>
<proteinExistence type="predicted"/>
<evidence type="ECO:0000313" key="1">
    <source>
        <dbReference type="EMBL" id="QUC66996.1"/>
    </source>
</evidence>
<keyword evidence="2" id="KW-1185">Reference proteome</keyword>
<sequence>MYRSMNLKGFLAILGVMVLLFLVLHAVLRGAVNNKAEEEKLLRIQKTRLEEENKDLSNRLDVVGTEAYIMSSAVKDYAYVRQDAIRFEFTNPEALYAYTDEELQILMDEMNN</sequence>
<dbReference type="Proteomes" id="UP000682782">
    <property type="component" value="Chromosome"/>
</dbReference>
<gene>
    <name evidence="1" type="ORF">JYE49_14360</name>
</gene>
<evidence type="ECO:0000313" key="2">
    <source>
        <dbReference type="Proteomes" id="UP000682782"/>
    </source>
</evidence>
<protein>
    <submittedName>
        <fullName evidence="1">Uncharacterized protein</fullName>
    </submittedName>
</protein>
<reference evidence="1" key="1">
    <citation type="submission" date="2021-01" db="EMBL/GenBank/DDBJ databases">
        <title>Complete genome sequence of Clostridiales bacterium R-7.</title>
        <authorList>
            <person name="Mahoney-Kurpe S.C."/>
            <person name="Palevich N."/>
            <person name="Koike S."/>
            <person name="Moon C.D."/>
            <person name="Attwood G.T."/>
        </authorList>
    </citation>
    <scope>NUCLEOTIDE SEQUENCE</scope>
    <source>
        <strain evidence="1">R-7</strain>
    </source>
</reference>
<accession>A0AC61MWK7</accession>